<name>A0A2A4B6I0_9SPHN</name>
<dbReference type="InterPro" id="IPR017642">
    <property type="entry name" value="DNA_S_mod_DndB"/>
</dbReference>
<dbReference type="AlphaFoldDB" id="A0A2A4B6I0"/>
<dbReference type="InterPro" id="IPR017601">
    <property type="entry name" value="DGQHR-contain_dom"/>
</dbReference>
<dbReference type="OrthoDB" id="237364at2"/>
<organism evidence="1 2">
    <name type="scientific">Sphingomonas spermidinifaciens</name>
    <dbReference type="NCBI Taxonomy" id="1141889"/>
    <lineage>
        <taxon>Bacteria</taxon>
        <taxon>Pseudomonadati</taxon>
        <taxon>Pseudomonadota</taxon>
        <taxon>Alphaproteobacteria</taxon>
        <taxon>Sphingomonadales</taxon>
        <taxon>Sphingomonadaceae</taxon>
        <taxon>Sphingomonas</taxon>
    </lineage>
</organism>
<keyword evidence="2" id="KW-1185">Reference proteome</keyword>
<comment type="caution">
    <text evidence="1">The sequence shown here is derived from an EMBL/GenBank/DDBJ whole genome shotgun (WGS) entry which is preliminary data.</text>
</comment>
<dbReference type="RefSeq" id="WP_096341778.1">
    <property type="nucleotide sequence ID" value="NZ_NWMW01000001.1"/>
</dbReference>
<dbReference type="NCBIfam" id="NF041060">
    <property type="entry name" value="DpdB"/>
    <property type="match status" value="1"/>
</dbReference>
<evidence type="ECO:0000313" key="1">
    <source>
        <dbReference type="EMBL" id="PCD03378.1"/>
    </source>
</evidence>
<accession>A0A2A4B6I0</accession>
<evidence type="ECO:0000313" key="2">
    <source>
        <dbReference type="Proteomes" id="UP000218366"/>
    </source>
</evidence>
<dbReference type="CDD" id="cd16413">
    <property type="entry name" value="DGQHR_domain"/>
    <property type="match status" value="1"/>
</dbReference>
<dbReference type="Proteomes" id="UP000218366">
    <property type="component" value="Unassembled WGS sequence"/>
</dbReference>
<sequence length="373" mass="40804">MNGREYLKVRAVRAEQGSGTSIFAFFLYGADINRVADISRIRRDEQELKGFQRREIRDHVKEITAFLDSGPVLFPNAIILALSPEVEFASARGRSPGNLCEVGDAGTLSIPIYPEGRRAAWIVDGQQRSLALSAAKDRTIAVPVVGFVSDALETQREQFILVNKARPLPTRLINELLPEVSVLLPRDLAARQLPSALCEALNTDPNSPFCGLIKRESDAKDRAGIVTDNALIETMKASLKTPAGALGQFKHNGDGNDTAAMYDALVLYWSAVRDTFPEAWGKPPSESRLMHSAGIRAMGALMDTIMLRADASPDKAAAVRAMLARMAPRCCWTGGTWEGLGLDWNEIQSTSQHITKLSDHLMHIERDLARAAA</sequence>
<reference evidence="1 2" key="1">
    <citation type="submission" date="2017-09" db="EMBL/GenBank/DDBJ databases">
        <title>Sphingomonas spermidinifaciens 9NM-10, whole genome shotgun sequence.</title>
        <authorList>
            <person name="Feng G."/>
            <person name="Zhu H."/>
        </authorList>
    </citation>
    <scope>NUCLEOTIDE SEQUENCE [LARGE SCALE GENOMIC DNA]</scope>
    <source>
        <strain evidence="1 2">9NM-10</strain>
    </source>
</reference>
<dbReference type="EMBL" id="NWMW01000001">
    <property type="protein sequence ID" value="PCD03378.1"/>
    <property type="molecule type" value="Genomic_DNA"/>
</dbReference>
<dbReference type="Pfam" id="PF14072">
    <property type="entry name" value="DndB"/>
    <property type="match status" value="1"/>
</dbReference>
<proteinExistence type="predicted"/>
<gene>
    <name evidence="1" type="ORF">COC42_03000</name>
</gene>
<dbReference type="NCBIfam" id="TIGR03187">
    <property type="entry name" value="DGQHR"/>
    <property type="match status" value="1"/>
</dbReference>
<protein>
    <recommendedName>
        <fullName evidence="3">DGQHR domain-containing protein</fullName>
    </recommendedName>
</protein>
<evidence type="ECO:0008006" key="3">
    <source>
        <dbReference type="Google" id="ProtNLM"/>
    </source>
</evidence>